<comment type="similarity">
    <text evidence="2">Belongs to the ABC-4 integral membrane protein family. LolC/E subfamily.</text>
</comment>
<evidence type="ECO:0000256" key="3">
    <source>
        <dbReference type="ARBA" id="ARBA00022475"/>
    </source>
</evidence>
<dbReference type="STRING" id="1697053.AKN87_03980"/>
<dbReference type="Pfam" id="PF02687">
    <property type="entry name" value="FtsX"/>
    <property type="match status" value="1"/>
</dbReference>
<comment type="subcellular location">
    <subcellularLocation>
        <location evidence="1">Cell membrane</location>
        <topology evidence="1">Multi-pass membrane protein</topology>
    </subcellularLocation>
</comment>
<gene>
    <name evidence="10" type="ORF">AKN88_02005</name>
</gene>
<dbReference type="GO" id="GO:0098797">
    <property type="term" value="C:plasma membrane protein complex"/>
    <property type="evidence" value="ECO:0007669"/>
    <property type="project" value="TreeGrafter"/>
</dbReference>
<dbReference type="Pfam" id="PF12704">
    <property type="entry name" value="MacB_PCD"/>
    <property type="match status" value="1"/>
</dbReference>
<keyword evidence="3" id="KW-1003">Cell membrane</keyword>
<evidence type="ECO:0000259" key="8">
    <source>
        <dbReference type="Pfam" id="PF02687"/>
    </source>
</evidence>
<dbReference type="RefSeq" id="WP_053099750.1">
    <property type="nucleotide sequence ID" value="NZ_CP012365.1"/>
</dbReference>
<sequence length="405" mass="43983">MTLNELWTERLIAWHFLKQNRQQTLLISLGIALGTAVIIFISALMGGLQANIVERTLGALPHISLEMPQEINHQPPSSTASTVFTDESLRPKRLRTIYNWQAVVERLEQTAGLTAVSPIIAGPAIVLRGKARVAVTTIGIDLARYIQVTPLDQYLIAGQLTVGSGYTLIGQQLAEDLGVKVGDKLRLEGTNQQLHLLTIAGIFNAGSKELDSRYLYLNLKQTQAIQSLPGGVTRIELKTEEIFSAQQQAQQLQRITGLQVESWMQQNTQILNALTSQRMATGLIRFFIAISVAFGIASVLAVSVAQRTREIGILRAMGAYQQQILRVFLVQGTVLGFLGALVGSGLAAGLIGLFNQWGTQLFSVRLTGSLVAASIGIAMLSGLLAAWLPARRAARLNPVEAIRYA</sequence>
<evidence type="ECO:0000313" key="10">
    <source>
        <dbReference type="EMBL" id="AKX58841.1"/>
    </source>
</evidence>
<keyword evidence="4 7" id="KW-0812">Transmembrane</keyword>
<evidence type="ECO:0008006" key="12">
    <source>
        <dbReference type="Google" id="ProtNLM"/>
    </source>
</evidence>
<dbReference type="Proteomes" id="UP000063953">
    <property type="component" value="Chromosome"/>
</dbReference>
<evidence type="ECO:0000256" key="7">
    <source>
        <dbReference type="SAM" id="Phobius"/>
    </source>
</evidence>
<dbReference type="PANTHER" id="PTHR30489">
    <property type="entry name" value="LIPOPROTEIN-RELEASING SYSTEM TRANSMEMBRANE PROTEIN LOLE"/>
    <property type="match status" value="1"/>
</dbReference>
<feature type="domain" description="MacB-like periplasmic core" evidence="9">
    <location>
        <begin position="24"/>
        <end position="254"/>
    </location>
</feature>
<feature type="transmembrane region" description="Helical" evidence="7">
    <location>
        <begin position="25"/>
        <end position="48"/>
    </location>
</feature>
<name>A0A0K1XBY2_9GAMM</name>
<keyword evidence="11" id="KW-1185">Reference proteome</keyword>
<feature type="transmembrane region" description="Helical" evidence="7">
    <location>
        <begin position="327"/>
        <end position="354"/>
    </location>
</feature>
<evidence type="ECO:0000313" key="11">
    <source>
        <dbReference type="Proteomes" id="UP000063953"/>
    </source>
</evidence>
<dbReference type="GO" id="GO:0044874">
    <property type="term" value="P:lipoprotein localization to outer membrane"/>
    <property type="evidence" value="ECO:0007669"/>
    <property type="project" value="TreeGrafter"/>
</dbReference>
<keyword evidence="5 7" id="KW-1133">Transmembrane helix</keyword>
<protein>
    <recommendedName>
        <fullName evidence="12">ABC transporter permease</fullName>
    </recommendedName>
</protein>
<evidence type="ECO:0000256" key="5">
    <source>
        <dbReference type="ARBA" id="ARBA00022989"/>
    </source>
</evidence>
<proteinExistence type="inferred from homology"/>
<accession>A0A0K1XBY2</accession>
<evidence type="ECO:0000256" key="6">
    <source>
        <dbReference type="ARBA" id="ARBA00023136"/>
    </source>
</evidence>
<dbReference type="InterPro" id="IPR003838">
    <property type="entry name" value="ABC3_permease_C"/>
</dbReference>
<dbReference type="InterPro" id="IPR025857">
    <property type="entry name" value="MacB_PCD"/>
</dbReference>
<evidence type="ECO:0000259" key="9">
    <source>
        <dbReference type="Pfam" id="PF12704"/>
    </source>
</evidence>
<feature type="transmembrane region" description="Helical" evidence="7">
    <location>
        <begin position="366"/>
        <end position="388"/>
    </location>
</feature>
<feature type="domain" description="ABC3 transporter permease C-terminal" evidence="8">
    <location>
        <begin position="286"/>
        <end position="398"/>
    </location>
</feature>
<dbReference type="AlphaFoldDB" id="A0A0K1XBY2"/>
<evidence type="ECO:0000256" key="4">
    <source>
        <dbReference type="ARBA" id="ARBA00022692"/>
    </source>
</evidence>
<evidence type="ECO:0000256" key="2">
    <source>
        <dbReference type="ARBA" id="ARBA00005236"/>
    </source>
</evidence>
<organism evidence="10 11">
    <name type="scientific">Thiopseudomonas alkaliphila</name>
    <dbReference type="NCBI Taxonomy" id="1697053"/>
    <lineage>
        <taxon>Bacteria</taxon>
        <taxon>Pseudomonadati</taxon>
        <taxon>Pseudomonadota</taxon>
        <taxon>Gammaproteobacteria</taxon>
        <taxon>Pseudomonadales</taxon>
        <taxon>Pseudomonadaceae</taxon>
        <taxon>Thiopseudomonas</taxon>
    </lineage>
</organism>
<dbReference type="InterPro" id="IPR051447">
    <property type="entry name" value="Lipoprotein-release_system"/>
</dbReference>
<dbReference type="EMBL" id="CP012365">
    <property type="protein sequence ID" value="AKX58841.1"/>
    <property type="molecule type" value="Genomic_DNA"/>
</dbReference>
<evidence type="ECO:0000256" key="1">
    <source>
        <dbReference type="ARBA" id="ARBA00004651"/>
    </source>
</evidence>
<feature type="transmembrane region" description="Helical" evidence="7">
    <location>
        <begin position="283"/>
        <end position="306"/>
    </location>
</feature>
<dbReference type="PANTHER" id="PTHR30489:SF0">
    <property type="entry name" value="LIPOPROTEIN-RELEASING SYSTEM TRANSMEMBRANE PROTEIN LOLE"/>
    <property type="match status" value="1"/>
</dbReference>
<keyword evidence="6 7" id="KW-0472">Membrane</keyword>
<reference evidence="10 11" key="1">
    <citation type="journal article" date="2015" name="Genome Announc.">
        <title>Genome Sequences of Oblitimonas alkaliphila gen. nov. sp. nov. (Proposed), a Novel Bacterium of the Pseudomonadaceae Family.</title>
        <authorList>
            <person name="Lauer A.C."/>
            <person name="Nicholson A.C."/>
            <person name="Humrighouse B.W."/>
            <person name="Emery B."/>
            <person name="Drobish A."/>
            <person name="Juieng P."/>
            <person name="Loparev V."/>
            <person name="McQuiston J.R."/>
        </authorList>
    </citation>
    <scope>NUCLEOTIDE SEQUENCE [LARGE SCALE GENOMIC DNA]</scope>
    <source>
        <strain evidence="10 11">E5571</strain>
    </source>
</reference>